<evidence type="ECO:0000256" key="1">
    <source>
        <dbReference type="SAM" id="Phobius"/>
    </source>
</evidence>
<dbReference type="AlphaFoldDB" id="A0AAD9KEE0"/>
<keyword evidence="1" id="KW-0812">Transmembrane</keyword>
<sequence>MTRRCPGYLLVSDEMMAAVQASAVIGENLRQCFINGSVEQSAKKKSVPGIRGFWGSGSDKKRTEFYAWIFGAAMLGLGSLTTVSSCFVFCFCSDKVRKRREARSRRGAKDKAGEYQRVESVSSIVDHAGEHSELYDDQMDSVTII</sequence>
<name>A0AAD9KEE0_9ANNE</name>
<evidence type="ECO:0000313" key="3">
    <source>
        <dbReference type="Proteomes" id="UP001208570"/>
    </source>
</evidence>
<dbReference type="Proteomes" id="UP001208570">
    <property type="component" value="Unassembled WGS sequence"/>
</dbReference>
<gene>
    <name evidence="2" type="ORF">LSH36_7g06013</name>
</gene>
<comment type="caution">
    <text evidence="2">The sequence shown here is derived from an EMBL/GenBank/DDBJ whole genome shotgun (WGS) entry which is preliminary data.</text>
</comment>
<keyword evidence="1" id="KW-1133">Transmembrane helix</keyword>
<organism evidence="2 3">
    <name type="scientific">Paralvinella palmiformis</name>
    <dbReference type="NCBI Taxonomy" id="53620"/>
    <lineage>
        <taxon>Eukaryota</taxon>
        <taxon>Metazoa</taxon>
        <taxon>Spiralia</taxon>
        <taxon>Lophotrochozoa</taxon>
        <taxon>Annelida</taxon>
        <taxon>Polychaeta</taxon>
        <taxon>Sedentaria</taxon>
        <taxon>Canalipalpata</taxon>
        <taxon>Terebellida</taxon>
        <taxon>Terebelliformia</taxon>
        <taxon>Alvinellidae</taxon>
        <taxon>Paralvinella</taxon>
    </lineage>
</organism>
<proteinExistence type="predicted"/>
<reference evidence="2" key="1">
    <citation type="journal article" date="2023" name="Mol. Biol. Evol.">
        <title>Third-Generation Sequencing Reveals the Adaptive Role of the Epigenome in Three Deep-Sea Polychaetes.</title>
        <authorList>
            <person name="Perez M."/>
            <person name="Aroh O."/>
            <person name="Sun Y."/>
            <person name="Lan Y."/>
            <person name="Juniper S.K."/>
            <person name="Young C.R."/>
            <person name="Angers B."/>
            <person name="Qian P.Y."/>
        </authorList>
    </citation>
    <scope>NUCLEOTIDE SEQUENCE</scope>
    <source>
        <strain evidence="2">P08H-3</strain>
    </source>
</reference>
<feature type="transmembrane region" description="Helical" evidence="1">
    <location>
        <begin position="65"/>
        <end position="91"/>
    </location>
</feature>
<keyword evidence="3" id="KW-1185">Reference proteome</keyword>
<evidence type="ECO:0000313" key="2">
    <source>
        <dbReference type="EMBL" id="KAK2169737.1"/>
    </source>
</evidence>
<keyword evidence="1" id="KW-0472">Membrane</keyword>
<dbReference type="EMBL" id="JAODUP010000007">
    <property type="protein sequence ID" value="KAK2169737.1"/>
    <property type="molecule type" value="Genomic_DNA"/>
</dbReference>
<accession>A0AAD9KEE0</accession>
<protein>
    <submittedName>
        <fullName evidence="2">Uncharacterized protein</fullName>
    </submittedName>
</protein>